<keyword evidence="8 12" id="KW-1133">Transmembrane helix</keyword>
<feature type="transmembrane region" description="Helical" evidence="12">
    <location>
        <begin position="1104"/>
        <end position="1130"/>
    </location>
</feature>
<name>A0ABM3IAZ1_ZIZJJ</name>
<dbReference type="RefSeq" id="XP_048324674.1">
    <property type="nucleotide sequence ID" value="XM_048468717.2"/>
</dbReference>
<dbReference type="InterPro" id="IPR046956">
    <property type="entry name" value="RLP23-like"/>
</dbReference>
<dbReference type="InterPro" id="IPR001611">
    <property type="entry name" value="Leu-rich_rpt"/>
</dbReference>
<keyword evidence="9 12" id="KW-0472">Membrane</keyword>
<evidence type="ECO:0000256" key="10">
    <source>
        <dbReference type="ARBA" id="ARBA00023170"/>
    </source>
</evidence>
<evidence type="ECO:0000256" key="1">
    <source>
        <dbReference type="ARBA" id="ARBA00004251"/>
    </source>
</evidence>
<dbReference type="SMART" id="SM00369">
    <property type="entry name" value="LRR_TYP"/>
    <property type="match status" value="14"/>
</dbReference>
<evidence type="ECO:0000313" key="14">
    <source>
        <dbReference type="Proteomes" id="UP001652623"/>
    </source>
</evidence>
<evidence type="ECO:0000256" key="4">
    <source>
        <dbReference type="ARBA" id="ARBA00022614"/>
    </source>
</evidence>
<keyword evidence="10" id="KW-0675">Receptor</keyword>
<evidence type="ECO:0000256" key="7">
    <source>
        <dbReference type="ARBA" id="ARBA00022737"/>
    </source>
</evidence>
<comment type="similarity">
    <text evidence="2">Belongs to the RLP family.</text>
</comment>
<evidence type="ECO:0000256" key="8">
    <source>
        <dbReference type="ARBA" id="ARBA00022989"/>
    </source>
</evidence>
<dbReference type="InterPro" id="IPR032675">
    <property type="entry name" value="LRR_dom_sf"/>
</dbReference>
<dbReference type="PROSITE" id="PS51450">
    <property type="entry name" value="LRR"/>
    <property type="match status" value="1"/>
</dbReference>
<dbReference type="InterPro" id="IPR055414">
    <property type="entry name" value="LRR_R13L4/SHOC2-like"/>
</dbReference>
<evidence type="ECO:0000256" key="9">
    <source>
        <dbReference type="ARBA" id="ARBA00023136"/>
    </source>
</evidence>
<organism evidence="14 15">
    <name type="scientific">Ziziphus jujuba</name>
    <name type="common">Chinese jujube</name>
    <name type="synonym">Ziziphus sativa</name>
    <dbReference type="NCBI Taxonomy" id="326968"/>
    <lineage>
        <taxon>Eukaryota</taxon>
        <taxon>Viridiplantae</taxon>
        <taxon>Streptophyta</taxon>
        <taxon>Embryophyta</taxon>
        <taxon>Tracheophyta</taxon>
        <taxon>Spermatophyta</taxon>
        <taxon>Magnoliopsida</taxon>
        <taxon>eudicotyledons</taxon>
        <taxon>Gunneridae</taxon>
        <taxon>Pentapetalae</taxon>
        <taxon>rosids</taxon>
        <taxon>fabids</taxon>
        <taxon>Rosales</taxon>
        <taxon>Rhamnaceae</taxon>
        <taxon>Paliureae</taxon>
        <taxon>Ziziphus</taxon>
    </lineage>
</organism>
<dbReference type="Pfam" id="PF23598">
    <property type="entry name" value="LRR_14"/>
    <property type="match status" value="1"/>
</dbReference>
<keyword evidence="4" id="KW-0433">Leucine-rich repeat</keyword>
<gene>
    <name evidence="15" type="primary">LOC112490652</name>
</gene>
<evidence type="ECO:0000259" key="13">
    <source>
        <dbReference type="Pfam" id="PF23598"/>
    </source>
</evidence>
<dbReference type="Pfam" id="PF00560">
    <property type="entry name" value="LRR_1"/>
    <property type="match status" value="5"/>
</dbReference>
<keyword evidence="3" id="KW-1003">Cell membrane</keyword>
<keyword evidence="7" id="KW-0677">Repeat</keyword>
<dbReference type="PANTHER" id="PTHR48061:SF46">
    <property type="entry name" value="LEUCINE-RICH REPEAT-CONTAINING N-TERMINAL PLANT-TYPE DOMAIN-CONTAINING PROTEIN"/>
    <property type="match status" value="1"/>
</dbReference>
<dbReference type="PRINTS" id="PR00019">
    <property type="entry name" value="LEURICHRPT"/>
</dbReference>
<evidence type="ECO:0000256" key="3">
    <source>
        <dbReference type="ARBA" id="ARBA00022475"/>
    </source>
</evidence>
<accession>A0ABM3IAZ1</accession>
<dbReference type="SUPFAM" id="SSF52058">
    <property type="entry name" value="L domain-like"/>
    <property type="match status" value="2"/>
</dbReference>
<evidence type="ECO:0000256" key="12">
    <source>
        <dbReference type="SAM" id="Phobius"/>
    </source>
</evidence>
<dbReference type="Pfam" id="PF13855">
    <property type="entry name" value="LRR_8"/>
    <property type="match status" value="4"/>
</dbReference>
<dbReference type="Gene3D" id="3.80.10.10">
    <property type="entry name" value="Ribonuclease Inhibitor"/>
    <property type="match status" value="7"/>
</dbReference>
<comment type="subcellular location">
    <subcellularLocation>
        <location evidence="1">Cell membrane</location>
        <topology evidence="1">Single-pass type I membrane protein</topology>
    </subcellularLocation>
</comment>
<evidence type="ECO:0000256" key="11">
    <source>
        <dbReference type="ARBA" id="ARBA00023180"/>
    </source>
</evidence>
<evidence type="ECO:0000256" key="2">
    <source>
        <dbReference type="ARBA" id="ARBA00009592"/>
    </source>
</evidence>
<keyword evidence="11" id="KW-0325">Glycoprotein</keyword>
<dbReference type="InterPro" id="IPR003591">
    <property type="entry name" value="Leu-rich_rpt_typical-subtyp"/>
</dbReference>
<evidence type="ECO:0000313" key="15">
    <source>
        <dbReference type="RefSeq" id="XP_048324674.1"/>
    </source>
</evidence>
<dbReference type="SUPFAM" id="SSF52047">
    <property type="entry name" value="RNI-like"/>
    <property type="match status" value="2"/>
</dbReference>
<dbReference type="GeneID" id="112490652"/>
<keyword evidence="5 12" id="KW-0812">Transmembrane</keyword>
<sequence length="1148" mass="127470">MRYWKAGSDCCLWDGVTCDMATGHVVSLDLSSSWLNGPLRSNSSLFRLLHLHKLNIAYNDFASSPIPSELGQLSRLTHLNLSFSKFSGHIPSEISKLTNLMSFDLSDWYGNNLYIREGEVERLIQNMTNLRLLNLDGVDLSSSLVPQSMANLSFLTHLSLWNCDLHGKFPQNVFQLPNIQSVELSENMDLTGSIPEFNSSNNLMSLVIRGTSFFGKLPDSIGNLKYLNVLNLESFSGTVPSSLWNLSKLVELDLSFSYFKGQLPSTLGDLPNLISLNLGDNEFGGELPSSIQNLPQLQYLNLGKNNFDGQISTSFGNLTQLNYLDLSHNFFHGKFPNPMAFPYLIEEIDFGYNNLTGSIPSYNLNLSFLFSLALSNNLFTGVIPSSLFAIPSLVYLYLDGNQFTDLDISNSSQLDTLSLSNNLFTGIIPSSLFALPSLGYLDLGDNQFTDLAISNSSKLHILSLSNNLFTGVIPSSLFAIPPLVSLYLDDNQFTDLDISNSSQLESFSLSGNRLSRLIPRSISKLKKLRELQLDSNNLSGRTDFGIFSEMTDLKFLDLSYNSRLSIANMSLASALPQFHGLSLSSCNISEFPDFLKTQHELQFLDLSCNRIGGPIPKWFLSIGTKTLQQLNLSHNSISGWEEIQSLILPWKVLESLDMRSNVLQGPLVVPPMSIQSFFISNNSLIGRIDPLFCKLKNLRTLDASNNRLDGTIPLCFRNMGNSEEAPSVLPWKGLQYLDLRSNMLQGPLVVPPMSITSILISNNSLIGRIDPLFCKLRNLIILDASNNHLTGTIPQCLGSFDSSLTILNLQGNKLHGDMPYTCGDGSQLLTLDLGHNYLQGKIPQSLIKCQELEVLNLGHNNMSDKFPFWLQNLPKLQVLILSFNRFYGPIWGPRNFRGFVNSRIIDLSFNAFSGSLPSHYFKNWTSMMESSKKNRSELKYTGEGYYQYSLTLMNKGQEMKLIKILTIFVAIDLSNNRLRGEIPTTIGDLQSLIVLNLSSNCFTGAIPSSLGNLIELESLDLSNNKLSGVIPQQLINLTFLGYLNLSVNHLTGLIPQGGQIWVFPGSSFEGNWGLCGLPLAQKCGTILPTSHFHKISSDSLLSGFTWKVVVMGFGCGLIIGLVGGHIITLIRPNFMFIIFGVLPQRRLR</sequence>
<evidence type="ECO:0000256" key="6">
    <source>
        <dbReference type="ARBA" id="ARBA00022729"/>
    </source>
</evidence>
<reference evidence="15" key="1">
    <citation type="submission" date="2025-08" db="UniProtKB">
        <authorList>
            <consortium name="RefSeq"/>
        </authorList>
    </citation>
    <scope>IDENTIFICATION</scope>
    <source>
        <tissue evidence="15">Seedling</tissue>
    </source>
</reference>
<feature type="domain" description="Disease resistance R13L4/SHOC-2-like LRR" evidence="13">
    <location>
        <begin position="43"/>
        <end position="221"/>
    </location>
</feature>
<keyword evidence="14" id="KW-1185">Reference proteome</keyword>
<proteinExistence type="inferred from homology"/>
<evidence type="ECO:0000256" key="5">
    <source>
        <dbReference type="ARBA" id="ARBA00022692"/>
    </source>
</evidence>
<keyword evidence="6" id="KW-0732">Signal</keyword>
<dbReference type="Proteomes" id="UP001652623">
    <property type="component" value="Chromosome 10"/>
</dbReference>
<protein>
    <submittedName>
        <fullName evidence="15">Receptor-like protein 43</fullName>
    </submittedName>
</protein>
<dbReference type="PANTHER" id="PTHR48061">
    <property type="entry name" value="LEUCINE-RICH REPEAT RECEPTOR PROTEIN KINASE EMS1-LIKE-RELATED"/>
    <property type="match status" value="1"/>
</dbReference>